<dbReference type="Pfam" id="PF01590">
    <property type="entry name" value="GAF"/>
    <property type="match status" value="1"/>
</dbReference>
<comment type="caution">
    <text evidence="2">The sequence shown here is derived from an EMBL/GenBank/DDBJ whole genome shotgun (WGS) entry which is preliminary data.</text>
</comment>
<dbReference type="OrthoDB" id="2607391at2"/>
<keyword evidence="3" id="KW-1185">Reference proteome</keyword>
<reference evidence="2 3" key="1">
    <citation type="submission" date="2018-03" db="EMBL/GenBank/DDBJ databases">
        <title>Genome sequence of Clostridium luticellarii DSM 29923.</title>
        <authorList>
            <person name="Poehlein A."/>
            <person name="Daniel R."/>
        </authorList>
    </citation>
    <scope>NUCLEOTIDE SEQUENCE [LARGE SCALE GENOMIC DNA]</scope>
    <source>
        <strain evidence="2 3">DSM 29923</strain>
    </source>
</reference>
<evidence type="ECO:0000313" key="2">
    <source>
        <dbReference type="EMBL" id="PRR82681.1"/>
    </source>
</evidence>
<dbReference type="Gene3D" id="3.30.450.40">
    <property type="match status" value="1"/>
</dbReference>
<feature type="domain" description="GAF" evidence="1">
    <location>
        <begin position="8"/>
        <end position="126"/>
    </location>
</feature>
<dbReference type="AlphaFoldDB" id="A0A2T0BFK6"/>
<proteinExistence type="predicted"/>
<protein>
    <recommendedName>
        <fullName evidence="1">GAF domain-containing protein</fullName>
    </recommendedName>
</protein>
<evidence type="ECO:0000313" key="3">
    <source>
        <dbReference type="Proteomes" id="UP000237798"/>
    </source>
</evidence>
<name>A0A2T0BFK6_9CLOT</name>
<gene>
    <name evidence="2" type="ORF">CLLU_28010</name>
</gene>
<dbReference type="InterPro" id="IPR029016">
    <property type="entry name" value="GAF-like_dom_sf"/>
</dbReference>
<evidence type="ECO:0000259" key="1">
    <source>
        <dbReference type="Pfam" id="PF01590"/>
    </source>
</evidence>
<organism evidence="2 3">
    <name type="scientific">Clostridium luticellarii</name>
    <dbReference type="NCBI Taxonomy" id="1691940"/>
    <lineage>
        <taxon>Bacteria</taxon>
        <taxon>Bacillati</taxon>
        <taxon>Bacillota</taxon>
        <taxon>Clostridia</taxon>
        <taxon>Eubacteriales</taxon>
        <taxon>Clostridiaceae</taxon>
        <taxon>Clostridium</taxon>
    </lineage>
</organism>
<dbReference type="RefSeq" id="WP_106010389.1">
    <property type="nucleotide sequence ID" value="NZ_JALCPJ010000056.1"/>
</dbReference>
<sequence length="144" mass="16364">MNKIKIKDLLETLKKITGVDSTGIHRIQGDRLYPVSIIDCDKIDNEGWKSVHKREKVSVSEDPVLKRVVKGHTVVINDVAADRNSSPEFKLFGIKSIAVFPLFKFDKVVGIAVIPSLDKKLYFDDEMINRCEFTIKEFDVDSIL</sequence>
<accession>A0A2T0BFK6</accession>
<dbReference type="EMBL" id="PVXP01000052">
    <property type="protein sequence ID" value="PRR82681.1"/>
    <property type="molecule type" value="Genomic_DNA"/>
</dbReference>
<dbReference type="InterPro" id="IPR003018">
    <property type="entry name" value="GAF"/>
</dbReference>
<dbReference type="SUPFAM" id="SSF55781">
    <property type="entry name" value="GAF domain-like"/>
    <property type="match status" value="1"/>
</dbReference>
<dbReference type="Proteomes" id="UP000237798">
    <property type="component" value="Unassembled WGS sequence"/>
</dbReference>